<protein>
    <recommendedName>
        <fullName evidence="6">Zn(2)-C6 fungal-type domain-containing protein</fullName>
    </recommendedName>
</protein>
<feature type="region of interest" description="Disordered" evidence="5">
    <location>
        <begin position="46"/>
        <end position="67"/>
    </location>
</feature>
<dbReference type="Gene3D" id="4.10.240.10">
    <property type="entry name" value="Zn(2)-C6 fungal-type DNA-binding domain"/>
    <property type="match status" value="1"/>
</dbReference>
<name>A0ABR3PAU2_9PEZI</name>
<gene>
    <name evidence="7" type="ORF">AAFC00_006596</name>
</gene>
<keyword evidence="1" id="KW-0805">Transcription regulation</keyword>
<evidence type="ECO:0000256" key="3">
    <source>
        <dbReference type="ARBA" id="ARBA00023163"/>
    </source>
</evidence>
<dbReference type="EMBL" id="JBFMKM010000010">
    <property type="protein sequence ID" value="KAL1303169.1"/>
    <property type="molecule type" value="Genomic_DNA"/>
</dbReference>
<dbReference type="PANTHER" id="PTHR31069:SF12">
    <property type="entry name" value="TRANSCRIPTION FACTOR DOMAIN-CONTAINING PROTEIN"/>
    <property type="match status" value="1"/>
</dbReference>
<reference evidence="7 8" key="1">
    <citation type="submission" date="2024-07" db="EMBL/GenBank/DDBJ databases">
        <title>Draft sequence of the Neodothiora populina.</title>
        <authorList>
            <person name="Drown D.D."/>
            <person name="Schuette U.S."/>
            <person name="Buechlein A.B."/>
            <person name="Rusch D.R."/>
            <person name="Winton L.W."/>
            <person name="Adams G.A."/>
        </authorList>
    </citation>
    <scope>NUCLEOTIDE SEQUENCE [LARGE SCALE GENOMIC DNA]</scope>
    <source>
        <strain evidence="7 8">CPC 39397</strain>
    </source>
</reference>
<feature type="compositionally biased region" description="Low complexity" evidence="5">
    <location>
        <begin position="55"/>
        <end position="66"/>
    </location>
</feature>
<evidence type="ECO:0000259" key="6">
    <source>
        <dbReference type="PROSITE" id="PS50048"/>
    </source>
</evidence>
<evidence type="ECO:0000256" key="2">
    <source>
        <dbReference type="ARBA" id="ARBA00023125"/>
    </source>
</evidence>
<sequence length="109" mass="12052">MPKITRSRESHSCRTCRRRRVKCDKIHPACSRCAASSLTCIYSDRNAPTPGSPKESPSSSSAVVERAPARRPIEHGHLEVGQNGFSFHASPTFWGNSSKQLGGTFELFY</sequence>
<keyword evidence="8" id="KW-1185">Reference proteome</keyword>
<dbReference type="CDD" id="cd00067">
    <property type="entry name" value="GAL4"/>
    <property type="match status" value="1"/>
</dbReference>
<evidence type="ECO:0000256" key="5">
    <source>
        <dbReference type="SAM" id="MobiDB-lite"/>
    </source>
</evidence>
<evidence type="ECO:0000256" key="4">
    <source>
        <dbReference type="ARBA" id="ARBA00023242"/>
    </source>
</evidence>
<feature type="domain" description="Zn(2)-C6 fungal-type" evidence="6">
    <location>
        <begin position="12"/>
        <end position="42"/>
    </location>
</feature>
<dbReference type="InterPro" id="IPR001138">
    <property type="entry name" value="Zn2Cys6_DnaBD"/>
</dbReference>
<evidence type="ECO:0000256" key="1">
    <source>
        <dbReference type="ARBA" id="ARBA00023015"/>
    </source>
</evidence>
<organism evidence="7 8">
    <name type="scientific">Neodothiora populina</name>
    <dbReference type="NCBI Taxonomy" id="2781224"/>
    <lineage>
        <taxon>Eukaryota</taxon>
        <taxon>Fungi</taxon>
        <taxon>Dikarya</taxon>
        <taxon>Ascomycota</taxon>
        <taxon>Pezizomycotina</taxon>
        <taxon>Dothideomycetes</taxon>
        <taxon>Dothideomycetidae</taxon>
        <taxon>Dothideales</taxon>
        <taxon>Dothioraceae</taxon>
        <taxon>Neodothiora</taxon>
    </lineage>
</organism>
<dbReference type="Pfam" id="PF00172">
    <property type="entry name" value="Zn_clus"/>
    <property type="match status" value="1"/>
</dbReference>
<dbReference type="PANTHER" id="PTHR31069">
    <property type="entry name" value="OLEATE-ACTIVATED TRANSCRIPTION FACTOR 1-RELATED"/>
    <property type="match status" value="1"/>
</dbReference>
<proteinExistence type="predicted"/>
<dbReference type="PROSITE" id="PS50048">
    <property type="entry name" value="ZN2_CY6_FUNGAL_2"/>
    <property type="match status" value="1"/>
</dbReference>
<keyword evidence="3" id="KW-0804">Transcription</keyword>
<dbReference type="InterPro" id="IPR050675">
    <property type="entry name" value="OAF3"/>
</dbReference>
<dbReference type="SUPFAM" id="SSF57701">
    <property type="entry name" value="Zn2/Cys6 DNA-binding domain"/>
    <property type="match status" value="1"/>
</dbReference>
<dbReference type="RefSeq" id="XP_069199444.1">
    <property type="nucleotide sequence ID" value="XM_069346574.1"/>
</dbReference>
<evidence type="ECO:0000313" key="7">
    <source>
        <dbReference type="EMBL" id="KAL1303169.1"/>
    </source>
</evidence>
<dbReference type="InterPro" id="IPR036864">
    <property type="entry name" value="Zn2-C6_fun-type_DNA-bd_sf"/>
</dbReference>
<dbReference type="PROSITE" id="PS00463">
    <property type="entry name" value="ZN2_CY6_FUNGAL_1"/>
    <property type="match status" value="1"/>
</dbReference>
<dbReference type="SMART" id="SM00066">
    <property type="entry name" value="GAL4"/>
    <property type="match status" value="1"/>
</dbReference>
<keyword evidence="2" id="KW-0238">DNA-binding</keyword>
<evidence type="ECO:0000313" key="8">
    <source>
        <dbReference type="Proteomes" id="UP001562354"/>
    </source>
</evidence>
<keyword evidence="4" id="KW-0539">Nucleus</keyword>
<comment type="caution">
    <text evidence="7">The sequence shown here is derived from an EMBL/GenBank/DDBJ whole genome shotgun (WGS) entry which is preliminary data.</text>
</comment>
<dbReference type="GeneID" id="95980295"/>
<dbReference type="Proteomes" id="UP001562354">
    <property type="component" value="Unassembled WGS sequence"/>
</dbReference>
<accession>A0ABR3PAU2</accession>